<dbReference type="EMBL" id="LNQP01000049">
    <property type="protein sequence ID" value="KSU87235.1"/>
    <property type="molecule type" value="Genomic_DNA"/>
</dbReference>
<dbReference type="Proteomes" id="UP000053681">
    <property type="component" value="Unassembled WGS sequence"/>
</dbReference>
<dbReference type="SUPFAM" id="SSF109998">
    <property type="entry name" value="Triger factor/SurA peptide-binding domain-like"/>
    <property type="match status" value="1"/>
</dbReference>
<sequence>MIYTARQLFLFLIAVLLITGCVNASEEVVFPTLNNEQPSNKVVAIYKGDPITSDELREFLAVQGFLDPDAPVNDSSYRKDALYQLIVDKYVGEEAVNTDWVNQQSEQLWNEIEHSYSQKIREQAYEELDITEEVVKKHIKAHFQSKQFFRDKISEEDVKGYFDKAGYSAEFKTVEEAKEPILQKLVQKAINNYVQDELKRQVKYVPVS</sequence>
<dbReference type="InterPro" id="IPR027304">
    <property type="entry name" value="Trigger_fact/SurA_dom_sf"/>
</dbReference>
<dbReference type="Gene3D" id="1.10.4030.10">
    <property type="entry name" value="Porin chaperone SurA, peptide-binding domain"/>
    <property type="match status" value="1"/>
</dbReference>
<comment type="caution">
    <text evidence="1">The sequence shown here is derived from an EMBL/GenBank/DDBJ whole genome shotgun (WGS) entry which is preliminary data.</text>
</comment>
<name>A0A0V8JJL4_9BACI</name>
<evidence type="ECO:0000313" key="1">
    <source>
        <dbReference type="EMBL" id="KSU87235.1"/>
    </source>
</evidence>
<organism evidence="1 2">
    <name type="scientific">Priestia veravalensis</name>
    <dbReference type="NCBI Taxonomy" id="1414648"/>
    <lineage>
        <taxon>Bacteria</taxon>
        <taxon>Bacillati</taxon>
        <taxon>Bacillota</taxon>
        <taxon>Bacilli</taxon>
        <taxon>Bacillales</taxon>
        <taxon>Bacillaceae</taxon>
        <taxon>Priestia</taxon>
    </lineage>
</organism>
<proteinExistence type="predicted"/>
<accession>A0A0V8JJL4</accession>
<dbReference type="RefSeq" id="WP_025910808.1">
    <property type="nucleotide sequence ID" value="NZ_KQ758664.1"/>
</dbReference>
<reference evidence="1 2" key="1">
    <citation type="submission" date="2015-11" db="EMBL/GenBank/DDBJ databases">
        <title>Bacillus caseinolyticus sp nov.</title>
        <authorList>
            <person name="Dastager S.G."/>
            <person name="Mawlankar R."/>
        </authorList>
    </citation>
    <scope>NUCLEOTIDE SEQUENCE [LARGE SCALE GENOMIC DNA]</scope>
    <source>
        <strain evidence="1 2">SGD-V-76</strain>
    </source>
</reference>
<dbReference type="PROSITE" id="PS51257">
    <property type="entry name" value="PROKAR_LIPOPROTEIN"/>
    <property type="match status" value="1"/>
</dbReference>
<protein>
    <submittedName>
        <fullName evidence="1">Uncharacterized protein</fullName>
    </submittedName>
</protein>
<gene>
    <name evidence="1" type="ORF">AS180_14115</name>
</gene>
<evidence type="ECO:0000313" key="2">
    <source>
        <dbReference type="Proteomes" id="UP000053681"/>
    </source>
</evidence>
<keyword evidence="2" id="KW-1185">Reference proteome</keyword>
<dbReference type="AlphaFoldDB" id="A0A0V8JJL4"/>